<proteinExistence type="predicted"/>
<accession>A0A836G302</accession>
<dbReference type="RefSeq" id="XP_067058870.1">
    <property type="nucleotide sequence ID" value="XM_067202769.1"/>
</dbReference>
<protein>
    <submittedName>
        <fullName evidence="2">Uncharacterized protein</fullName>
    </submittedName>
</protein>
<evidence type="ECO:0000256" key="1">
    <source>
        <dbReference type="SAM" id="MobiDB-lite"/>
    </source>
</evidence>
<reference evidence="3" key="2">
    <citation type="journal article" date="2021" name="Sci. Data">
        <title>Chromosome-scale genome sequencing, assembly and annotation of six genomes from subfamily Leishmaniinae.</title>
        <authorList>
            <person name="Almutairi H."/>
            <person name="Urbaniak M.D."/>
            <person name="Bates M.D."/>
            <person name="Jariyapan N."/>
            <person name="Kwakye-Nuako G."/>
            <person name="Thomaz Soccol V."/>
            <person name="Al-Salem W.S."/>
            <person name="Dillon R.J."/>
            <person name="Bates P.A."/>
            <person name="Gatherer D."/>
        </authorList>
    </citation>
    <scope>NUCLEOTIDE SEQUENCE [LARGE SCALE GENOMIC DNA]</scope>
</reference>
<comment type="caution">
    <text evidence="2">The sequence shown here is derived from an EMBL/GenBank/DDBJ whole genome shotgun (WGS) entry which is preliminary data.</text>
</comment>
<gene>
    <name evidence="2" type="ORF">LSCM4_00693</name>
</gene>
<dbReference type="Proteomes" id="UP000674143">
    <property type="component" value="Unassembled WGS sequence"/>
</dbReference>
<evidence type="ECO:0000313" key="2">
    <source>
        <dbReference type="EMBL" id="KAG5465239.1"/>
    </source>
</evidence>
<dbReference type="AlphaFoldDB" id="A0A836G302"/>
<reference evidence="3" key="1">
    <citation type="journal article" date="2021" name="Microbiol. Resour. Announc.">
        <title>LGAAP: Leishmaniinae Genome Assembly and Annotation Pipeline.</title>
        <authorList>
            <person name="Almutairi H."/>
            <person name="Urbaniak M.D."/>
            <person name="Bates M.D."/>
            <person name="Jariyapan N."/>
            <person name="Kwakye-Nuako G."/>
            <person name="Thomaz-Soccol V."/>
            <person name="Al-Salem W.S."/>
            <person name="Dillon R.J."/>
            <person name="Bates P.A."/>
            <person name="Gatherer D."/>
        </authorList>
    </citation>
    <scope>NUCLEOTIDE SEQUENCE [LARGE SCALE GENOMIC DNA]</scope>
</reference>
<feature type="compositionally biased region" description="Basic and acidic residues" evidence="1">
    <location>
        <begin position="123"/>
        <end position="145"/>
    </location>
</feature>
<name>A0A836G302_9TRYP</name>
<dbReference type="GeneID" id="92356703"/>
<evidence type="ECO:0000313" key="3">
    <source>
        <dbReference type="Proteomes" id="UP000674143"/>
    </source>
</evidence>
<keyword evidence="3" id="KW-1185">Reference proteome</keyword>
<organism evidence="2 3">
    <name type="scientific">Leishmania orientalis</name>
    <dbReference type="NCBI Taxonomy" id="2249476"/>
    <lineage>
        <taxon>Eukaryota</taxon>
        <taxon>Discoba</taxon>
        <taxon>Euglenozoa</taxon>
        <taxon>Kinetoplastea</taxon>
        <taxon>Metakinetoplastina</taxon>
        <taxon>Trypanosomatida</taxon>
        <taxon>Trypanosomatidae</taxon>
        <taxon>Leishmaniinae</taxon>
        <taxon>Leishmania</taxon>
    </lineage>
</organism>
<sequence>MESRGNELGLLVVLAVGACAYFLSTLKQAPQREKRRLTILRRIEDGTSPLELLKEGFSPAELLDAGVPLEVLRSVPLVSPSISPRQTSRGVPRNRSSSMSAVLSWVYDAVTGTTGTEQVVSEAQRDDRHSGGISTKDSDVTHRSTDLSTTLRSARSNWQYTESLPNSSLRSSTRLTAYAPPSPMQQDFFECNSLERSSSIRTTVGPVRVRVAALSTAITRGYADEFAAYHYPLEVHRFLHEDGSQLSIMAENCSTLKSGAGLTTEMYVKESLARARAAAEGAKIDFKVKLSTAARNIATTVMEWYVNTHAGHAPVVLAGFYLVKGNIAYTIQLQTHTHTYEERLPDLLYMAQSARLLDAEQAASGWCPRGRGRNEYHVQAEDCDRVYVVETPVGIAVRALRAPDDARSELILTPCHSGSETGDRWNAAVAVRLNAARERTPKGERQHCVSRLLSDAHVSIELTVDMAGSSAAGTTTSPPPLPAPLAAVVAREATVKDEELSNSVYRSAELTMPLPPPEHFHAVVCEHPYGRSLTLLITPATSAELFEMELHCMRGMNGDSLEQLLSYTEAMLLTPARSRRWTNAAGQSCFSIEGLAVSPTEMSLQVYGVQLRAECWVIARWLCRSHAVVPRELEQYRREFFTRVEC</sequence>
<dbReference type="KEGG" id="loi:92356703"/>
<dbReference type="EMBL" id="JAFHLR010000036">
    <property type="protein sequence ID" value="KAG5465239.1"/>
    <property type="molecule type" value="Genomic_DNA"/>
</dbReference>
<feature type="region of interest" description="Disordered" evidence="1">
    <location>
        <begin position="117"/>
        <end position="148"/>
    </location>
</feature>
<dbReference type="PROSITE" id="PS51257">
    <property type="entry name" value="PROKAR_LIPOPROTEIN"/>
    <property type="match status" value="1"/>
</dbReference>